<accession>A0ABP8P8P6</accession>
<dbReference type="InterPro" id="IPR024006">
    <property type="entry name" value="Alt_signal_exp_actinobact"/>
</dbReference>
<gene>
    <name evidence="2" type="ORF">GCM10023094_31900</name>
</gene>
<dbReference type="NCBIfam" id="TIGR04089">
    <property type="entry name" value="exp_by_SipW_III"/>
    <property type="match status" value="1"/>
</dbReference>
<sequence length="182" mass="17802">MNKQTKGAIAAGAAALLLAGGAGTMAAWNSSQTVGGGTVQSGNLSLTTVSGSTGWKWVNGPLAGQAFNPAADKLVPGDQVAYDAVVKIGAQGKNLTAKLVADAASITGTNGLDTALTNNVTADVDGTTLPTGPGGATVTSAQDGKNVNVHVNFTLPSSVSGTTAQDGTVNLSNFAVTLTQTS</sequence>
<keyword evidence="3" id="KW-1185">Reference proteome</keyword>
<proteinExistence type="predicted"/>
<reference evidence="3" key="1">
    <citation type="journal article" date="2019" name="Int. J. Syst. Evol. Microbiol.">
        <title>The Global Catalogue of Microorganisms (GCM) 10K type strain sequencing project: providing services to taxonomists for standard genome sequencing and annotation.</title>
        <authorList>
            <consortium name="The Broad Institute Genomics Platform"/>
            <consortium name="The Broad Institute Genome Sequencing Center for Infectious Disease"/>
            <person name="Wu L."/>
            <person name="Ma J."/>
        </authorList>
    </citation>
    <scope>NUCLEOTIDE SEQUENCE [LARGE SCALE GENOMIC DNA]</scope>
    <source>
        <strain evidence="3">JCM 32206</strain>
    </source>
</reference>
<feature type="chain" id="PRO_5047398382" description="Alternate signal-mediated exported protein" evidence="1">
    <location>
        <begin position="27"/>
        <end position="182"/>
    </location>
</feature>
<evidence type="ECO:0000313" key="3">
    <source>
        <dbReference type="Proteomes" id="UP001501183"/>
    </source>
</evidence>
<dbReference type="Proteomes" id="UP001501183">
    <property type="component" value="Unassembled WGS sequence"/>
</dbReference>
<dbReference type="NCBIfam" id="TIGR04088">
    <property type="entry name" value="cognate_SipW"/>
    <property type="match status" value="1"/>
</dbReference>
<evidence type="ECO:0000256" key="1">
    <source>
        <dbReference type="SAM" id="SignalP"/>
    </source>
</evidence>
<keyword evidence="1" id="KW-0732">Signal</keyword>
<dbReference type="RefSeq" id="WP_345346844.1">
    <property type="nucleotide sequence ID" value="NZ_BAABFB010000050.1"/>
</dbReference>
<dbReference type="EMBL" id="BAABFB010000050">
    <property type="protein sequence ID" value="GAA4482275.1"/>
    <property type="molecule type" value="Genomic_DNA"/>
</dbReference>
<dbReference type="InterPro" id="IPR023833">
    <property type="entry name" value="Signal_pept_SipW-depend-type"/>
</dbReference>
<feature type="signal peptide" evidence="1">
    <location>
        <begin position="1"/>
        <end position="26"/>
    </location>
</feature>
<evidence type="ECO:0008006" key="4">
    <source>
        <dbReference type="Google" id="ProtNLM"/>
    </source>
</evidence>
<name>A0ABP8P8P6_9NOCA</name>
<comment type="caution">
    <text evidence="2">The sequence shown here is derived from an EMBL/GenBank/DDBJ whole genome shotgun (WGS) entry which is preliminary data.</text>
</comment>
<protein>
    <recommendedName>
        <fullName evidence="4">Alternate signal-mediated exported protein</fullName>
    </recommendedName>
</protein>
<organism evidence="2 3">
    <name type="scientific">Rhodococcus olei</name>
    <dbReference type="NCBI Taxonomy" id="2161675"/>
    <lineage>
        <taxon>Bacteria</taxon>
        <taxon>Bacillati</taxon>
        <taxon>Actinomycetota</taxon>
        <taxon>Actinomycetes</taxon>
        <taxon>Mycobacteriales</taxon>
        <taxon>Nocardiaceae</taxon>
        <taxon>Rhodococcus</taxon>
    </lineage>
</organism>
<evidence type="ECO:0000313" key="2">
    <source>
        <dbReference type="EMBL" id="GAA4482275.1"/>
    </source>
</evidence>